<dbReference type="Proteomes" id="UP000009071">
    <property type="component" value="Chromosome"/>
</dbReference>
<sequence>MRHRRQRAVRLPAGQGRPDRLISQNIRVWAARQGGTMPHRHTFCLVAVLCLSLGLAAAAGADSGVKTGKVDPYGDCCVAKVQMTGVSTWNVTCGACATNPGVYAISQPDPEKLVFTGPGGITADSRYDAAYAVCNCPSQAPRRAFEKQMRTFDGN</sequence>
<gene>
    <name evidence="1" type="ordered locus">DMR_07710</name>
</gene>
<dbReference type="KEGG" id="dma:DMR_07710"/>
<evidence type="ECO:0000313" key="2">
    <source>
        <dbReference type="Proteomes" id="UP000009071"/>
    </source>
</evidence>
<keyword evidence="2" id="KW-1185">Reference proteome</keyword>
<protein>
    <submittedName>
        <fullName evidence="1">Uncharacterized protein</fullName>
    </submittedName>
</protein>
<reference evidence="1 2" key="1">
    <citation type="journal article" date="2009" name="Genome Res.">
        <title>Whole genome sequence of Desulfovibrio magneticus strain RS-1 revealed common gene clusters in magnetotactic bacteria.</title>
        <authorList>
            <person name="Nakazawa H."/>
            <person name="Arakaki A."/>
            <person name="Narita-Yamada S."/>
            <person name="Yashiro I."/>
            <person name="Jinno K."/>
            <person name="Aoki N."/>
            <person name="Tsuruyama A."/>
            <person name="Okamura Y."/>
            <person name="Tanikawa S."/>
            <person name="Fujita N."/>
            <person name="Takeyama H."/>
            <person name="Matsunaga T."/>
        </authorList>
    </citation>
    <scope>NUCLEOTIDE SEQUENCE [LARGE SCALE GENOMIC DNA]</scope>
    <source>
        <strain evidence="2">ATCC 700980 / DSM 13731 / RS-1</strain>
    </source>
</reference>
<proteinExistence type="predicted"/>
<dbReference type="HOGENOM" id="CLU_1692665_0_0_7"/>
<dbReference type="eggNOG" id="ENOG5031H3B">
    <property type="taxonomic scope" value="Bacteria"/>
</dbReference>
<organism evidence="1 2">
    <name type="scientific">Solidesulfovibrio magneticus (strain ATCC 700980 / DSM 13731 / RS-1)</name>
    <name type="common">Desulfovibrio magneticus</name>
    <dbReference type="NCBI Taxonomy" id="573370"/>
    <lineage>
        <taxon>Bacteria</taxon>
        <taxon>Pseudomonadati</taxon>
        <taxon>Thermodesulfobacteriota</taxon>
        <taxon>Desulfovibrionia</taxon>
        <taxon>Desulfovibrionales</taxon>
        <taxon>Desulfovibrionaceae</taxon>
        <taxon>Solidesulfovibrio</taxon>
    </lineage>
</organism>
<evidence type="ECO:0000313" key="1">
    <source>
        <dbReference type="EMBL" id="BAH74262.1"/>
    </source>
</evidence>
<accession>C4XJ98</accession>
<name>C4XJ98_SOLM1</name>
<dbReference type="AlphaFoldDB" id="C4XJ98"/>
<dbReference type="EMBL" id="AP010904">
    <property type="protein sequence ID" value="BAH74262.1"/>
    <property type="molecule type" value="Genomic_DNA"/>
</dbReference>